<dbReference type="Gene3D" id="3.40.50.720">
    <property type="entry name" value="NAD(P)-binding Rossmann-like Domain"/>
    <property type="match status" value="1"/>
</dbReference>
<dbReference type="InterPro" id="IPR002347">
    <property type="entry name" value="SDR_fam"/>
</dbReference>
<evidence type="ECO:0000313" key="6">
    <source>
        <dbReference type="Proteomes" id="UP000070054"/>
    </source>
</evidence>
<keyword evidence="2" id="KW-0521">NADP</keyword>
<comment type="similarity">
    <text evidence="1 4">Belongs to the short-chain dehydrogenases/reductases (SDR) family.</text>
</comment>
<evidence type="ECO:0000256" key="1">
    <source>
        <dbReference type="ARBA" id="ARBA00006484"/>
    </source>
</evidence>
<dbReference type="EMBL" id="JEMN01001373">
    <property type="protein sequence ID" value="KXH39079.1"/>
    <property type="molecule type" value="Genomic_DNA"/>
</dbReference>
<keyword evidence="3" id="KW-0560">Oxidoreductase</keyword>
<organism evidence="5 6">
    <name type="scientific">Colletotrichum nymphaeae SA-01</name>
    <dbReference type="NCBI Taxonomy" id="1460502"/>
    <lineage>
        <taxon>Eukaryota</taxon>
        <taxon>Fungi</taxon>
        <taxon>Dikarya</taxon>
        <taxon>Ascomycota</taxon>
        <taxon>Pezizomycotina</taxon>
        <taxon>Sordariomycetes</taxon>
        <taxon>Hypocreomycetidae</taxon>
        <taxon>Glomerellales</taxon>
        <taxon>Glomerellaceae</taxon>
        <taxon>Colletotrichum</taxon>
        <taxon>Colletotrichum acutatum species complex</taxon>
    </lineage>
</organism>
<evidence type="ECO:0000256" key="4">
    <source>
        <dbReference type="RuleBase" id="RU000363"/>
    </source>
</evidence>
<dbReference type="InterPro" id="IPR036291">
    <property type="entry name" value="NAD(P)-bd_dom_sf"/>
</dbReference>
<protein>
    <submittedName>
        <fullName evidence="5">Carbonyl reductase</fullName>
    </submittedName>
</protein>
<evidence type="ECO:0000256" key="3">
    <source>
        <dbReference type="ARBA" id="ARBA00023002"/>
    </source>
</evidence>
<name>A0A135ST29_9PEZI</name>
<dbReference type="Proteomes" id="UP000070054">
    <property type="component" value="Unassembled WGS sequence"/>
</dbReference>
<keyword evidence="6" id="KW-1185">Reference proteome</keyword>
<dbReference type="GO" id="GO:0016491">
    <property type="term" value="F:oxidoreductase activity"/>
    <property type="evidence" value="ECO:0007669"/>
    <property type="project" value="UniProtKB-KW"/>
</dbReference>
<evidence type="ECO:0000256" key="2">
    <source>
        <dbReference type="ARBA" id="ARBA00022857"/>
    </source>
</evidence>
<dbReference type="PANTHER" id="PTHR43963">
    <property type="entry name" value="CARBONYL REDUCTASE 1-RELATED"/>
    <property type="match status" value="1"/>
</dbReference>
<proteinExistence type="inferred from homology"/>
<dbReference type="PANTHER" id="PTHR43963:SF6">
    <property type="entry name" value="CHAIN DEHYDROGENASE FAMILY PROTEIN, PUTATIVE (AFU_ORTHOLOGUE AFUA_3G15350)-RELATED"/>
    <property type="match status" value="1"/>
</dbReference>
<reference evidence="5 6" key="1">
    <citation type="submission" date="2014-02" db="EMBL/GenBank/DDBJ databases">
        <title>The genome sequence of Colletotrichum nymphaeae SA-01.</title>
        <authorList>
            <person name="Baroncelli R."/>
            <person name="Thon M.R."/>
        </authorList>
    </citation>
    <scope>NUCLEOTIDE SEQUENCE [LARGE SCALE GENOMIC DNA]</scope>
    <source>
        <strain evidence="5 6">SA-01</strain>
    </source>
</reference>
<dbReference type="PRINTS" id="PR00080">
    <property type="entry name" value="SDRFAMILY"/>
</dbReference>
<dbReference type="PRINTS" id="PR00081">
    <property type="entry name" value="GDHRDH"/>
</dbReference>
<dbReference type="OrthoDB" id="1933717at2759"/>
<sequence>MTYSRVGVVTGANKGIGFAVVRQLALQYPNSHLNNGSLLIYLTARDKSRGEQALSKIQDDADLKQAKALSTHGGAADIKYHQLDISDSSSISNLASFLNKEHPDGVDFIINNAGIAMQGFACNYYGTLEATRAWIPVMKPDGRIVNVASVSGSLSKYSPEIKQRFLDAQSVSDVTKLMEDFTAAVEKGTHEKQGWPSAAYAVSKAGEIGMTKAIAKELQDKGSKMLVNSCHPGYVVTDMTRGGGTKTPDEGAQTPVHLAIADIGGKTGEYWSDEKVARCPIRSVYTLLTLYQKAGEHVKMDVDWKFREGPDGGTRHWGAAENLKVRGAARVPAPDDGRYVPTPASGVFMYHRTGQDFGGGTETLLSWNAVDAVNNGLIHLSPAQWETL</sequence>
<dbReference type="SUPFAM" id="SSF51735">
    <property type="entry name" value="NAD(P)-binding Rossmann-fold domains"/>
    <property type="match status" value="1"/>
</dbReference>
<dbReference type="Pfam" id="PF00106">
    <property type="entry name" value="adh_short"/>
    <property type="match status" value="2"/>
</dbReference>
<accession>A0A135ST29</accession>
<comment type="caution">
    <text evidence="5">The sequence shown here is derived from an EMBL/GenBank/DDBJ whole genome shotgun (WGS) entry which is preliminary data.</text>
</comment>
<gene>
    <name evidence="5" type="ORF">CNYM01_08896</name>
</gene>
<evidence type="ECO:0000313" key="5">
    <source>
        <dbReference type="EMBL" id="KXH39079.1"/>
    </source>
</evidence>
<dbReference type="AlphaFoldDB" id="A0A135ST29"/>